<name>A0A0M3V8I4_9GAMM</name>
<reference evidence="1 2" key="1">
    <citation type="submission" date="2015-09" db="EMBL/GenBank/DDBJ databases">
        <title>Complete genome of Psychrobacter urativorans R10.10B.</title>
        <authorList>
            <person name="See-Too W.S."/>
            <person name="Chan K.G."/>
        </authorList>
    </citation>
    <scope>NUCLEOTIDE SEQUENCE [LARGE SCALE GENOMIC DNA]</scope>
    <source>
        <strain evidence="1 2">R10.10B</strain>
    </source>
</reference>
<evidence type="ECO:0008006" key="3">
    <source>
        <dbReference type="Google" id="ProtNLM"/>
    </source>
</evidence>
<dbReference type="RefSeq" id="WP_062533627.1">
    <property type="nucleotide sequence ID" value="NZ_CP012678.1"/>
</dbReference>
<keyword evidence="2" id="KW-1185">Reference proteome</keyword>
<organism evidence="1 2">
    <name type="scientific">Psychrobacter urativorans</name>
    <dbReference type="NCBI Taxonomy" id="45610"/>
    <lineage>
        <taxon>Bacteria</taxon>
        <taxon>Pseudomonadati</taxon>
        <taxon>Pseudomonadota</taxon>
        <taxon>Gammaproteobacteria</taxon>
        <taxon>Moraxellales</taxon>
        <taxon>Moraxellaceae</taxon>
        <taxon>Psychrobacter</taxon>
    </lineage>
</organism>
<dbReference type="PANTHER" id="PTHR12475">
    <property type="match status" value="1"/>
</dbReference>
<protein>
    <recommendedName>
        <fullName evidence="3">Thioesterase</fullName>
    </recommendedName>
</protein>
<dbReference type="AlphaFoldDB" id="A0A0M3V8I4"/>
<accession>A0A0M3V8I4</accession>
<dbReference type="CDD" id="cd00586">
    <property type="entry name" value="4HBT"/>
    <property type="match status" value="1"/>
</dbReference>
<dbReference type="KEGG" id="pur:AOC03_03525"/>
<dbReference type="STRING" id="45610.AOC03_03525"/>
<sequence>MNMLLRFFIMVSLLKQQQKQQSTGQLSLETVTAPTLRHYRILPHDMGFRNHLPNYRYLSFIELNITQWLLACCHQKKIKSLRWIIAMQEMVYLKEVKFLDKMSVNSQVVGWDNKYIYFTHRFFVKNQLMAVGMTKVVLVNKQGACPPSELNMIGEQFTNVVTTWNTHQNAVKSTLSS</sequence>
<dbReference type="EMBL" id="CP012678">
    <property type="protein sequence ID" value="ALF59233.1"/>
    <property type="molecule type" value="Genomic_DNA"/>
</dbReference>
<dbReference type="PANTHER" id="PTHR12475:SF4">
    <property type="entry name" value="PROTEIN THEM6"/>
    <property type="match status" value="1"/>
</dbReference>
<dbReference type="InterPro" id="IPR051490">
    <property type="entry name" value="THEM6_lcsJ_thioesterase"/>
</dbReference>
<evidence type="ECO:0000313" key="1">
    <source>
        <dbReference type="EMBL" id="ALF59233.1"/>
    </source>
</evidence>
<dbReference type="Proteomes" id="UP000059847">
    <property type="component" value="Chromosome"/>
</dbReference>
<dbReference type="Gene3D" id="3.10.129.10">
    <property type="entry name" value="Hotdog Thioesterase"/>
    <property type="match status" value="1"/>
</dbReference>
<evidence type="ECO:0000313" key="2">
    <source>
        <dbReference type="Proteomes" id="UP000059847"/>
    </source>
</evidence>
<dbReference type="SUPFAM" id="SSF54637">
    <property type="entry name" value="Thioesterase/thiol ester dehydrase-isomerase"/>
    <property type="match status" value="1"/>
</dbReference>
<dbReference type="Pfam" id="PF13279">
    <property type="entry name" value="4HBT_2"/>
    <property type="match status" value="1"/>
</dbReference>
<dbReference type="OrthoDB" id="3727779at2"/>
<dbReference type="InterPro" id="IPR029069">
    <property type="entry name" value="HotDog_dom_sf"/>
</dbReference>
<proteinExistence type="predicted"/>
<gene>
    <name evidence="1" type="ORF">AOC03_03525</name>
</gene>